<feature type="region of interest" description="Disordered" evidence="2">
    <location>
        <begin position="60"/>
        <end position="97"/>
    </location>
</feature>
<gene>
    <name evidence="4" type="ORF">QJS10_CPB13g00951</name>
</gene>
<evidence type="ECO:0000259" key="3">
    <source>
        <dbReference type="PROSITE" id="PS50097"/>
    </source>
</evidence>
<protein>
    <submittedName>
        <fullName evidence="4">BTB/POZ domain-containing protein</fullName>
    </submittedName>
</protein>
<evidence type="ECO:0000256" key="1">
    <source>
        <dbReference type="ARBA" id="ARBA00004906"/>
    </source>
</evidence>
<dbReference type="CDD" id="cd18186">
    <property type="entry name" value="BTB_POZ_ZBTB_KLHL-like"/>
    <property type="match status" value="1"/>
</dbReference>
<comment type="pathway">
    <text evidence="1">Protein modification; protein ubiquitination.</text>
</comment>
<feature type="compositionally biased region" description="Basic and acidic residues" evidence="2">
    <location>
        <begin position="60"/>
        <end position="71"/>
    </location>
</feature>
<reference evidence="4" key="1">
    <citation type="journal article" date="2023" name="Nat. Commun.">
        <title>Diploid and tetraploid genomes of Acorus and the evolution of monocots.</title>
        <authorList>
            <person name="Ma L."/>
            <person name="Liu K.W."/>
            <person name="Li Z."/>
            <person name="Hsiao Y.Y."/>
            <person name="Qi Y."/>
            <person name="Fu T."/>
            <person name="Tang G.D."/>
            <person name="Zhang D."/>
            <person name="Sun W.H."/>
            <person name="Liu D.K."/>
            <person name="Li Y."/>
            <person name="Chen G.Z."/>
            <person name="Liu X.D."/>
            <person name="Liao X.Y."/>
            <person name="Jiang Y.T."/>
            <person name="Yu X."/>
            <person name="Hao Y."/>
            <person name="Huang J."/>
            <person name="Zhao X.W."/>
            <person name="Ke S."/>
            <person name="Chen Y.Y."/>
            <person name="Wu W.L."/>
            <person name="Hsu J.L."/>
            <person name="Lin Y.F."/>
            <person name="Huang M.D."/>
            <person name="Li C.Y."/>
            <person name="Huang L."/>
            <person name="Wang Z.W."/>
            <person name="Zhao X."/>
            <person name="Zhong W.Y."/>
            <person name="Peng D.H."/>
            <person name="Ahmad S."/>
            <person name="Lan S."/>
            <person name="Zhang J.S."/>
            <person name="Tsai W.C."/>
            <person name="Van de Peer Y."/>
            <person name="Liu Z.J."/>
        </authorList>
    </citation>
    <scope>NUCLEOTIDE SEQUENCE</scope>
    <source>
        <strain evidence="4">CP</strain>
    </source>
</reference>
<dbReference type="InterPro" id="IPR000210">
    <property type="entry name" value="BTB/POZ_dom"/>
</dbReference>
<feature type="domain" description="BTB" evidence="3">
    <location>
        <begin position="113"/>
        <end position="165"/>
    </location>
</feature>
<organism evidence="4 5">
    <name type="scientific">Acorus calamus</name>
    <name type="common">Sweet flag</name>
    <dbReference type="NCBI Taxonomy" id="4465"/>
    <lineage>
        <taxon>Eukaryota</taxon>
        <taxon>Viridiplantae</taxon>
        <taxon>Streptophyta</taxon>
        <taxon>Embryophyta</taxon>
        <taxon>Tracheophyta</taxon>
        <taxon>Spermatophyta</taxon>
        <taxon>Magnoliopsida</taxon>
        <taxon>Liliopsida</taxon>
        <taxon>Acoraceae</taxon>
        <taxon>Acorus</taxon>
    </lineage>
</organism>
<name>A0AAV9DE37_ACOCL</name>
<dbReference type="Gene3D" id="3.30.710.10">
    <property type="entry name" value="Potassium Channel Kv1.1, Chain A"/>
    <property type="match status" value="1"/>
</dbReference>
<evidence type="ECO:0000313" key="4">
    <source>
        <dbReference type="EMBL" id="KAK1299841.1"/>
    </source>
</evidence>
<sequence>MVLRSQTSSRMYDYKSVSERDTELLKAEENVMVKCISCKKRYGESEAGTCKECYEEASKTKEELKRDRRPQIQDLLPTPPFPSPQPPPLRRSPPPALLRRRRLPHPAVPSTGIHAHKAVLMSRSPVFKAILEKTRSGTIKIVDVSYDVLRSFVHYLYTAEVLLDERMTCDLLVLAKKYQVKHLKSYCEKFMTSKVNSENAIVTFTFAH</sequence>
<dbReference type="Proteomes" id="UP001180020">
    <property type="component" value="Unassembled WGS sequence"/>
</dbReference>
<dbReference type="EMBL" id="JAUJYO010000013">
    <property type="protein sequence ID" value="KAK1299841.1"/>
    <property type="molecule type" value="Genomic_DNA"/>
</dbReference>
<dbReference type="PROSITE" id="PS50097">
    <property type="entry name" value="BTB"/>
    <property type="match status" value="1"/>
</dbReference>
<accession>A0AAV9DE37</accession>
<comment type="caution">
    <text evidence="4">The sequence shown here is derived from an EMBL/GenBank/DDBJ whole genome shotgun (WGS) entry which is preliminary data.</text>
</comment>
<feature type="compositionally biased region" description="Polar residues" evidence="2">
    <location>
        <begin position="1"/>
        <end position="10"/>
    </location>
</feature>
<feature type="compositionally biased region" description="Pro residues" evidence="2">
    <location>
        <begin position="77"/>
        <end position="96"/>
    </location>
</feature>
<evidence type="ECO:0000313" key="5">
    <source>
        <dbReference type="Proteomes" id="UP001180020"/>
    </source>
</evidence>
<dbReference type="SMART" id="SM00225">
    <property type="entry name" value="BTB"/>
    <property type="match status" value="1"/>
</dbReference>
<dbReference type="InterPro" id="IPR011333">
    <property type="entry name" value="SKP1/BTB/POZ_sf"/>
</dbReference>
<keyword evidence="5" id="KW-1185">Reference proteome</keyword>
<dbReference type="PANTHER" id="PTHR24413">
    <property type="entry name" value="SPECKLE-TYPE POZ PROTEIN"/>
    <property type="match status" value="1"/>
</dbReference>
<reference evidence="4" key="2">
    <citation type="submission" date="2023-06" db="EMBL/GenBank/DDBJ databases">
        <authorList>
            <person name="Ma L."/>
            <person name="Liu K.-W."/>
            <person name="Li Z."/>
            <person name="Hsiao Y.-Y."/>
            <person name="Qi Y."/>
            <person name="Fu T."/>
            <person name="Tang G."/>
            <person name="Zhang D."/>
            <person name="Sun W.-H."/>
            <person name="Liu D.-K."/>
            <person name="Li Y."/>
            <person name="Chen G.-Z."/>
            <person name="Liu X.-D."/>
            <person name="Liao X.-Y."/>
            <person name="Jiang Y.-T."/>
            <person name="Yu X."/>
            <person name="Hao Y."/>
            <person name="Huang J."/>
            <person name="Zhao X.-W."/>
            <person name="Ke S."/>
            <person name="Chen Y.-Y."/>
            <person name="Wu W.-L."/>
            <person name="Hsu J.-L."/>
            <person name="Lin Y.-F."/>
            <person name="Huang M.-D."/>
            <person name="Li C.-Y."/>
            <person name="Huang L."/>
            <person name="Wang Z.-W."/>
            <person name="Zhao X."/>
            <person name="Zhong W.-Y."/>
            <person name="Peng D.-H."/>
            <person name="Ahmad S."/>
            <person name="Lan S."/>
            <person name="Zhang J.-S."/>
            <person name="Tsai W.-C."/>
            <person name="Van De Peer Y."/>
            <person name="Liu Z.-J."/>
        </authorList>
    </citation>
    <scope>NUCLEOTIDE SEQUENCE</scope>
    <source>
        <strain evidence="4">CP</strain>
        <tissue evidence="4">Leaves</tissue>
    </source>
</reference>
<dbReference type="SUPFAM" id="SSF54695">
    <property type="entry name" value="POZ domain"/>
    <property type="match status" value="1"/>
</dbReference>
<dbReference type="AlphaFoldDB" id="A0AAV9DE37"/>
<proteinExistence type="predicted"/>
<feature type="region of interest" description="Disordered" evidence="2">
    <location>
        <begin position="1"/>
        <end position="20"/>
    </location>
</feature>
<dbReference type="Pfam" id="PF00651">
    <property type="entry name" value="BTB"/>
    <property type="match status" value="1"/>
</dbReference>
<evidence type="ECO:0000256" key="2">
    <source>
        <dbReference type="SAM" id="MobiDB-lite"/>
    </source>
</evidence>